<feature type="transmembrane region" description="Helical" evidence="1">
    <location>
        <begin position="29"/>
        <end position="47"/>
    </location>
</feature>
<organism evidence="2 3">
    <name type="scientific">Dictyobacter vulcani</name>
    <dbReference type="NCBI Taxonomy" id="2607529"/>
    <lineage>
        <taxon>Bacteria</taxon>
        <taxon>Bacillati</taxon>
        <taxon>Chloroflexota</taxon>
        <taxon>Ktedonobacteria</taxon>
        <taxon>Ktedonobacterales</taxon>
        <taxon>Dictyobacteraceae</taxon>
        <taxon>Dictyobacter</taxon>
    </lineage>
</organism>
<protein>
    <submittedName>
        <fullName evidence="2">Uncharacterized protein</fullName>
    </submittedName>
</protein>
<dbReference type="EMBL" id="BKZW01000001">
    <property type="protein sequence ID" value="GER87650.1"/>
    <property type="molecule type" value="Genomic_DNA"/>
</dbReference>
<gene>
    <name evidence="2" type="ORF">KDW_18120</name>
</gene>
<dbReference type="Proteomes" id="UP000326912">
    <property type="component" value="Unassembled WGS sequence"/>
</dbReference>
<evidence type="ECO:0000313" key="2">
    <source>
        <dbReference type="EMBL" id="GER87650.1"/>
    </source>
</evidence>
<keyword evidence="3" id="KW-1185">Reference proteome</keyword>
<dbReference type="RefSeq" id="WP_162005065.1">
    <property type="nucleotide sequence ID" value="NZ_BKZW01000001.1"/>
</dbReference>
<evidence type="ECO:0000313" key="3">
    <source>
        <dbReference type="Proteomes" id="UP000326912"/>
    </source>
</evidence>
<sequence length="51" mass="5925">MVQDVIKKASNISFIRWQNDDTGETVFNIPIWIVALIAIVTFTIIRLRRAH</sequence>
<reference evidence="2 3" key="1">
    <citation type="submission" date="2019-10" db="EMBL/GenBank/DDBJ databases">
        <title>Dictyobacter vulcani sp. nov., within the class Ktedonobacteria, isolated from soil of volcanic Mt. Zao.</title>
        <authorList>
            <person name="Zheng Y."/>
            <person name="Wang C.M."/>
            <person name="Sakai Y."/>
            <person name="Abe K."/>
            <person name="Yokota A."/>
            <person name="Yabe S."/>
        </authorList>
    </citation>
    <scope>NUCLEOTIDE SEQUENCE [LARGE SCALE GENOMIC DNA]</scope>
    <source>
        <strain evidence="2 3">W12</strain>
    </source>
</reference>
<accession>A0A5J4KML7</accession>
<keyword evidence="1" id="KW-1133">Transmembrane helix</keyword>
<evidence type="ECO:0000256" key="1">
    <source>
        <dbReference type="SAM" id="Phobius"/>
    </source>
</evidence>
<dbReference type="AlphaFoldDB" id="A0A5J4KML7"/>
<name>A0A5J4KML7_9CHLR</name>
<comment type="caution">
    <text evidence="2">The sequence shown here is derived from an EMBL/GenBank/DDBJ whole genome shotgun (WGS) entry which is preliminary data.</text>
</comment>
<keyword evidence="1" id="KW-0812">Transmembrane</keyword>
<keyword evidence="1" id="KW-0472">Membrane</keyword>
<proteinExistence type="predicted"/>